<dbReference type="Proteomes" id="UP000005442">
    <property type="component" value="Chromosome"/>
</dbReference>
<dbReference type="STRING" id="710685.MycrhN_2736"/>
<evidence type="ECO:0000313" key="3">
    <source>
        <dbReference type="Proteomes" id="UP000005442"/>
    </source>
</evidence>
<dbReference type="AlphaFoldDB" id="G8RH13"/>
<feature type="compositionally biased region" description="Basic and acidic residues" evidence="1">
    <location>
        <begin position="94"/>
        <end position="105"/>
    </location>
</feature>
<reference evidence="2 3" key="1">
    <citation type="submission" date="2011-12" db="EMBL/GenBank/DDBJ databases">
        <title>Complete sequence of Mycobacterium rhodesiae NBB3.</title>
        <authorList>
            <consortium name="US DOE Joint Genome Institute"/>
            <person name="Lucas S."/>
            <person name="Han J."/>
            <person name="Lapidus A."/>
            <person name="Cheng J.-F."/>
            <person name="Goodwin L."/>
            <person name="Pitluck S."/>
            <person name="Peters L."/>
            <person name="Mikhailova N."/>
            <person name="Gu W."/>
            <person name="Detter J.C."/>
            <person name="Han C."/>
            <person name="Tapia R."/>
            <person name="Land M."/>
            <person name="Hauser L."/>
            <person name="Kyrpides N."/>
            <person name="Ivanova N."/>
            <person name="Pagani I."/>
            <person name="Mattes T."/>
            <person name="Holmes A."/>
            <person name="Rutledge P."/>
            <person name="Paulsen I."/>
            <person name="Coleman N."/>
            <person name="Woyke T."/>
        </authorList>
    </citation>
    <scope>NUCLEOTIDE SEQUENCE [LARGE SCALE GENOMIC DNA]</scope>
    <source>
        <strain evidence="2 3">NBB3</strain>
    </source>
</reference>
<proteinExistence type="predicted"/>
<dbReference type="eggNOG" id="COG4423">
    <property type="taxonomic scope" value="Bacteria"/>
</dbReference>
<sequence length="115" mass="12558">MKRKTVAVTPAAIQAAARKNTKASARLEGREVSADFVRSPAVERYIAESGTSDALIPRHETDRTQIQDGMIQSGTGEAADDLLSFLKTENWPLLEDRSPITKAEGEQMLDDPTTD</sequence>
<evidence type="ECO:0000313" key="2">
    <source>
        <dbReference type="EMBL" id="AEV73317.1"/>
    </source>
</evidence>
<organism evidence="2 3">
    <name type="scientific">Mycolicibacterium rhodesiae (strain NBB3)</name>
    <name type="common">Mycobacterium rhodesiae</name>
    <dbReference type="NCBI Taxonomy" id="710685"/>
    <lineage>
        <taxon>Bacteria</taxon>
        <taxon>Bacillati</taxon>
        <taxon>Actinomycetota</taxon>
        <taxon>Actinomycetes</taxon>
        <taxon>Mycobacteriales</taxon>
        <taxon>Mycobacteriaceae</taxon>
        <taxon>Mycolicibacterium</taxon>
    </lineage>
</organism>
<keyword evidence="3" id="KW-1185">Reference proteome</keyword>
<protein>
    <submittedName>
        <fullName evidence="2">Uncharacterized protein</fullName>
    </submittedName>
</protein>
<dbReference type="HOGENOM" id="CLU_2106271_0_0_11"/>
<dbReference type="OrthoDB" id="4748655at2"/>
<gene>
    <name evidence="2" type="ordered locus">MycrhN_2736</name>
</gene>
<name>G8RH13_MYCRN</name>
<feature type="compositionally biased region" description="Low complexity" evidence="1">
    <location>
        <begin position="1"/>
        <end position="17"/>
    </location>
</feature>
<feature type="region of interest" description="Disordered" evidence="1">
    <location>
        <begin position="94"/>
        <end position="115"/>
    </location>
</feature>
<accession>G8RH13</accession>
<dbReference type="EMBL" id="CP003169">
    <property type="protein sequence ID" value="AEV73317.1"/>
    <property type="molecule type" value="Genomic_DNA"/>
</dbReference>
<dbReference type="PATRIC" id="fig|710685.3.peg.2724"/>
<evidence type="ECO:0000256" key="1">
    <source>
        <dbReference type="SAM" id="MobiDB-lite"/>
    </source>
</evidence>
<dbReference type="RefSeq" id="WP_014211127.1">
    <property type="nucleotide sequence ID" value="NC_016604.1"/>
</dbReference>
<dbReference type="KEGG" id="mrh:MycrhN_2736"/>
<feature type="region of interest" description="Disordered" evidence="1">
    <location>
        <begin position="1"/>
        <end position="24"/>
    </location>
</feature>